<keyword evidence="4" id="KW-0472">Membrane</keyword>
<organism evidence="5 6">
    <name type="scientific">Saprolegnia parasitica (strain CBS 223.65)</name>
    <dbReference type="NCBI Taxonomy" id="695850"/>
    <lineage>
        <taxon>Eukaryota</taxon>
        <taxon>Sar</taxon>
        <taxon>Stramenopiles</taxon>
        <taxon>Oomycota</taxon>
        <taxon>Saprolegniomycetes</taxon>
        <taxon>Saprolegniales</taxon>
        <taxon>Saprolegniaceae</taxon>
        <taxon>Saprolegnia</taxon>
    </lineage>
</organism>
<dbReference type="Gene3D" id="3.80.10.10">
    <property type="entry name" value="Ribonuclease Inhibitor"/>
    <property type="match status" value="1"/>
</dbReference>
<dbReference type="GO" id="GO:0005615">
    <property type="term" value="C:extracellular space"/>
    <property type="evidence" value="ECO:0007669"/>
    <property type="project" value="TreeGrafter"/>
</dbReference>
<dbReference type="PANTHER" id="PTHR45712:SF1">
    <property type="entry name" value="NEPHROCAN"/>
    <property type="match status" value="1"/>
</dbReference>
<keyword evidence="4" id="KW-0812">Transmembrane</keyword>
<dbReference type="InterPro" id="IPR050333">
    <property type="entry name" value="SLRP"/>
</dbReference>
<evidence type="ECO:0000256" key="1">
    <source>
        <dbReference type="ARBA" id="ARBA00022614"/>
    </source>
</evidence>
<dbReference type="PANTHER" id="PTHR45712">
    <property type="entry name" value="AGAP008170-PA"/>
    <property type="match status" value="1"/>
</dbReference>
<feature type="transmembrane region" description="Helical" evidence="4">
    <location>
        <begin position="81"/>
        <end position="104"/>
    </location>
</feature>
<dbReference type="RefSeq" id="XP_012209025.1">
    <property type="nucleotide sequence ID" value="XM_012353635.1"/>
</dbReference>
<feature type="transmembrane region" description="Helical" evidence="4">
    <location>
        <begin position="276"/>
        <end position="298"/>
    </location>
</feature>
<gene>
    <name evidence="5" type="ORF">SPRG_14422</name>
</gene>
<evidence type="ECO:0000256" key="4">
    <source>
        <dbReference type="SAM" id="Phobius"/>
    </source>
</evidence>
<dbReference type="KEGG" id="spar:SPRG_14422"/>
<dbReference type="OrthoDB" id="1055097at2759"/>
<dbReference type="OMA" id="YYRHVCD"/>
<dbReference type="STRING" id="695850.A0A067C0F4"/>
<dbReference type="GeneID" id="24136228"/>
<reference evidence="5 6" key="1">
    <citation type="journal article" date="2013" name="PLoS Genet.">
        <title>Distinctive expansion of potential virulence genes in the genome of the oomycete fish pathogen Saprolegnia parasitica.</title>
        <authorList>
            <person name="Jiang R.H."/>
            <person name="de Bruijn I."/>
            <person name="Haas B.J."/>
            <person name="Belmonte R."/>
            <person name="Lobach L."/>
            <person name="Christie J."/>
            <person name="van den Ackerveken G."/>
            <person name="Bottin A."/>
            <person name="Bulone V."/>
            <person name="Diaz-Moreno S.M."/>
            <person name="Dumas B."/>
            <person name="Fan L."/>
            <person name="Gaulin E."/>
            <person name="Govers F."/>
            <person name="Grenville-Briggs L.J."/>
            <person name="Horner N.R."/>
            <person name="Levin J.Z."/>
            <person name="Mammella M."/>
            <person name="Meijer H.J."/>
            <person name="Morris P."/>
            <person name="Nusbaum C."/>
            <person name="Oome S."/>
            <person name="Phillips A.J."/>
            <person name="van Rooyen D."/>
            <person name="Rzeszutek E."/>
            <person name="Saraiva M."/>
            <person name="Secombes C.J."/>
            <person name="Seidl M.F."/>
            <person name="Snel B."/>
            <person name="Stassen J.H."/>
            <person name="Sykes S."/>
            <person name="Tripathy S."/>
            <person name="van den Berg H."/>
            <person name="Vega-Arreguin J.C."/>
            <person name="Wawra S."/>
            <person name="Young S.K."/>
            <person name="Zeng Q."/>
            <person name="Dieguez-Uribeondo J."/>
            <person name="Russ C."/>
            <person name="Tyler B.M."/>
            <person name="van West P."/>
        </authorList>
    </citation>
    <scope>NUCLEOTIDE SEQUENCE [LARGE SCALE GENOMIC DNA]</scope>
    <source>
        <strain evidence="5 6">CBS 223.65</strain>
    </source>
</reference>
<feature type="region of interest" description="Disordered" evidence="3">
    <location>
        <begin position="1"/>
        <end position="31"/>
    </location>
</feature>
<proteinExistence type="predicted"/>
<evidence type="ECO:0000313" key="5">
    <source>
        <dbReference type="EMBL" id="KDO20287.1"/>
    </source>
</evidence>
<keyword evidence="6" id="KW-1185">Reference proteome</keyword>
<dbReference type="InterPro" id="IPR032675">
    <property type="entry name" value="LRR_dom_sf"/>
</dbReference>
<keyword evidence="1" id="KW-0433">Leucine-rich repeat</keyword>
<keyword evidence="4" id="KW-1133">Transmembrane helix</keyword>
<dbReference type="InterPro" id="IPR003591">
    <property type="entry name" value="Leu-rich_rpt_typical-subtyp"/>
</dbReference>
<evidence type="ECO:0000256" key="2">
    <source>
        <dbReference type="ARBA" id="ARBA00022737"/>
    </source>
</evidence>
<feature type="transmembrane region" description="Helical" evidence="4">
    <location>
        <begin position="203"/>
        <end position="228"/>
    </location>
</feature>
<dbReference type="AlphaFoldDB" id="A0A067C0F4"/>
<keyword evidence="2" id="KW-0677">Repeat</keyword>
<evidence type="ECO:0000256" key="3">
    <source>
        <dbReference type="SAM" id="MobiDB-lite"/>
    </source>
</evidence>
<dbReference type="EMBL" id="KK583317">
    <property type="protein sequence ID" value="KDO20287.1"/>
    <property type="molecule type" value="Genomic_DNA"/>
</dbReference>
<dbReference type="Proteomes" id="UP000030745">
    <property type="component" value="Unassembled WGS sequence"/>
</dbReference>
<feature type="compositionally biased region" description="Polar residues" evidence="3">
    <location>
        <begin position="9"/>
        <end position="31"/>
    </location>
</feature>
<protein>
    <submittedName>
        <fullName evidence="5">Uncharacterized protein</fullName>
    </submittedName>
</protein>
<evidence type="ECO:0000313" key="6">
    <source>
        <dbReference type="Proteomes" id="UP000030745"/>
    </source>
</evidence>
<accession>A0A067C0F4</accession>
<dbReference type="SMART" id="SM00369">
    <property type="entry name" value="LRR_TYP"/>
    <property type="match status" value="2"/>
</dbReference>
<name>A0A067C0F4_SAPPC</name>
<sequence>MASEPRQPTRPSFSRQPTRSSFSGQPTTRSSFSRTLSGMLVKSVSGVLAPTKWLAQPFEATEEFSGDETIQALKECLQCPILCFCLLKHVLSTIFFCVMFISLLTITPNEAATLQIYSPSATTVYNLVSAVGHGYALVELIYQYLWRSEPKTQARPRSGLWRQCLDRIQQSRTATCWFQMLEISAQSYQAWSLSYMVSSMPVVALYTACIALNAVLSPWLLCSRIAYVHRTLRLFINGVFGFTLNTGFPLIELVPRLLQRRLTPRAHISQLRNDPLWVTTIVLYARGFNATTGVGLIVKIASTLLNFWTLRLLVSSIWGTPKRKPVSFRLGPRLSQVIPSPGSGPPEQEVPLRRNSRIVSLSQLPQARYWNFHISGTSKVLCTIMGAWGALLFVATGLLIAQPPSASCPSDCLLHVTPLFHLSCDCVYYRHVCDKNASSNLTALISPSRLGHDLFYLEIVHCALPNGLPSTLLLPFESLLALRIMYSNMTAYDVSPRCLPTSLRYVEIRYSQLTQVPAIVATVLPPNLVYLALDGNAIKHVPRDTLAAWRPLASLHMSETNIADEVFSAVVELLPQLTELSLHHTAVTTIPTRLFDLPLLTHVFLSSTAISVLRIPSNASSPLLLLDVSCTAAAPYGLWPAYVVQGRNATYCTSPMRAKECSPALLNNHLCDVPCATAEFTDDDGACALYFEAT</sequence>
<feature type="transmembrane region" description="Helical" evidence="4">
    <location>
        <begin position="380"/>
        <end position="401"/>
    </location>
</feature>
<feature type="transmembrane region" description="Helical" evidence="4">
    <location>
        <begin position="234"/>
        <end position="255"/>
    </location>
</feature>
<dbReference type="VEuPathDB" id="FungiDB:SPRG_14422"/>
<dbReference type="SUPFAM" id="SSF52058">
    <property type="entry name" value="L domain-like"/>
    <property type="match status" value="1"/>
</dbReference>